<evidence type="ECO:0000313" key="1">
    <source>
        <dbReference type="EMBL" id="KUG17077.1"/>
    </source>
</evidence>
<gene>
    <name evidence="1" type="ORF">ASZ90_013258</name>
</gene>
<dbReference type="EMBL" id="LNQE01001465">
    <property type="protein sequence ID" value="KUG17077.1"/>
    <property type="molecule type" value="Genomic_DNA"/>
</dbReference>
<dbReference type="AlphaFoldDB" id="A0A0W8F897"/>
<comment type="caution">
    <text evidence="1">The sequence shown here is derived from an EMBL/GenBank/DDBJ whole genome shotgun (WGS) entry which is preliminary data.</text>
</comment>
<organism evidence="1">
    <name type="scientific">hydrocarbon metagenome</name>
    <dbReference type="NCBI Taxonomy" id="938273"/>
    <lineage>
        <taxon>unclassified sequences</taxon>
        <taxon>metagenomes</taxon>
        <taxon>ecological metagenomes</taxon>
    </lineage>
</organism>
<reference evidence="1" key="1">
    <citation type="journal article" date="2015" name="Proc. Natl. Acad. Sci. U.S.A.">
        <title>Networks of energetic and metabolic interactions define dynamics in microbial communities.</title>
        <authorList>
            <person name="Embree M."/>
            <person name="Liu J.K."/>
            <person name="Al-Bassam M.M."/>
            <person name="Zengler K."/>
        </authorList>
    </citation>
    <scope>NUCLEOTIDE SEQUENCE</scope>
</reference>
<sequence length="42" mass="4859">MFTILALSMNMPSKRLDTMSLGIIVFYRMVLCHRGKNVIMIL</sequence>
<protein>
    <submittedName>
        <fullName evidence="1">Uncharacterized protein</fullName>
    </submittedName>
</protein>
<name>A0A0W8F897_9ZZZZ</name>
<proteinExistence type="predicted"/>
<accession>A0A0W8F897</accession>